<proteinExistence type="predicted"/>
<dbReference type="EMBL" id="MN740854">
    <property type="protein sequence ID" value="QHU15263.1"/>
    <property type="molecule type" value="Genomic_DNA"/>
</dbReference>
<evidence type="ECO:0000313" key="2">
    <source>
        <dbReference type="EMBL" id="QHU15263.1"/>
    </source>
</evidence>
<name>A0A6C0KCY8_9ZZZZ</name>
<reference evidence="2" key="1">
    <citation type="journal article" date="2020" name="Nature">
        <title>Giant virus diversity and host interactions through global metagenomics.</title>
        <authorList>
            <person name="Schulz F."/>
            <person name="Roux S."/>
            <person name="Paez-Espino D."/>
            <person name="Jungbluth S."/>
            <person name="Walsh D.A."/>
            <person name="Denef V.J."/>
            <person name="McMahon K.D."/>
            <person name="Konstantinidis K.T."/>
            <person name="Eloe-Fadrosh E.A."/>
            <person name="Kyrpides N.C."/>
            <person name="Woyke T."/>
        </authorList>
    </citation>
    <scope>NUCLEOTIDE SEQUENCE</scope>
    <source>
        <strain evidence="2">GVMAG-S-1103017-68</strain>
    </source>
</reference>
<protein>
    <submittedName>
        <fullName evidence="2">Uncharacterized protein</fullName>
    </submittedName>
</protein>
<feature type="region of interest" description="Disordered" evidence="1">
    <location>
        <begin position="1"/>
        <end position="23"/>
    </location>
</feature>
<sequence length="60" mass="6662">MQPSTSSKHHASALFPTPKKLSGTFFDSKREVCKLVLLVYLAYLIELLLLDPPSRETGGE</sequence>
<accession>A0A6C0KCY8</accession>
<evidence type="ECO:0000256" key="1">
    <source>
        <dbReference type="SAM" id="MobiDB-lite"/>
    </source>
</evidence>
<organism evidence="2">
    <name type="scientific">viral metagenome</name>
    <dbReference type="NCBI Taxonomy" id="1070528"/>
    <lineage>
        <taxon>unclassified sequences</taxon>
        <taxon>metagenomes</taxon>
        <taxon>organismal metagenomes</taxon>
    </lineage>
</organism>
<dbReference type="AlphaFoldDB" id="A0A6C0KCY8"/>